<sequence>MASPVNKELKVKGVCYDYLNTAECARMDCKFTHIPPTVPYMDSHCHLDLMMTWKPKLSFSDIPQVPHFKGAISNFCFPKAWRLMDELAHPKCGLDYFHGHTTRLRVLQKEVFDKQATLAHDAGRPLVIHCRDAERDAFEIARKCLSSNHKIHLHCFSSSVDDMWMWMNHFPNLKVGFTNLVTWEKSRVKNAVSAVKSAPLDKILLETDAPHFVPANLDVRGVGMEHMASSTGKFSHPGHALNVAKRIADLKSVKIRDVMTVTTENCKFIYNLQ</sequence>
<evidence type="ECO:0000256" key="1">
    <source>
        <dbReference type="ARBA" id="ARBA00009275"/>
    </source>
</evidence>
<dbReference type="InterPro" id="IPR001130">
    <property type="entry name" value="TatD-like"/>
</dbReference>
<keyword evidence="4" id="KW-1185">Reference proteome</keyword>
<dbReference type="Pfam" id="PF01026">
    <property type="entry name" value="TatD_DNase"/>
    <property type="match status" value="1"/>
</dbReference>
<reference evidence="3" key="1">
    <citation type="submission" date="2022-08" db="UniProtKB">
        <authorList>
            <consortium name="EnsemblMetazoa"/>
        </authorList>
    </citation>
    <scope>IDENTIFICATION</scope>
    <source>
        <strain evidence="3">05x7-T-G4-1.051#20</strain>
    </source>
</reference>
<dbReference type="InterPro" id="IPR032466">
    <property type="entry name" value="Metal_Hydrolase"/>
</dbReference>
<evidence type="ECO:0000313" key="3">
    <source>
        <dbReference type="EnsemblMetazoa" id="G33558.1:cds"/>
    </source>
</evidence>
<feature type="binding site" evidence="2">
    <location>
        <position position="129"/>
    </location>
    <ligand>
        <name>a divalent metal cation</name>
        <dbReference type="ChEBI" id="CHEBI:60240"/>
        <label>2</label>
    </ligand>
</feature>
<evidence type="ECO:0000256" key="2">
    <source>
        <dbReference type="PIRSR" id="PIRSR005902-1"/>
    </source>
</evidence>
<dbReference type="Proteomes" id="UP000005408">
    <property type="component" value="Unassembled WGS sequence"/>
</dbReference>
<organism evidence="3 4">
    <name type="scientific">Magallana gigas</name>
    <name type="common">Pacific oyster</name>
    <name type="synonym">Crassostrea gigas</name>
    <dbReference type="NCBI Taxonomy" id="29159"/>
    <lineage>
        <taxon>Eukaryota</taxon>
        <taxon>Metazoa</taxon>
        <taxon>Spiralia</taxon>
        <taxon>Lophotrochozoa</taxon>
        <taxon>Mollusca</taxon>
        <taxon>Bivalvia</taxon>
        <taxon>Autobranchia</taxon>
        <taxon>Pteriomorphia</taxon>
        <taxon>Ostreida</taxon>
        <taxon>Ostreoidea</taxon>
        <taxon>Ostreidae</taxon>
        <taxon>Magallana</taxon>
    </lineage>
</organism>
<dbReference type="PANTHER" id="PTHR46363">
    <property type="entry name" value="DEOXYRIBONUCLEASE TATDN2-RELATED"/>
    <property type="match status" value="1"/>
</dbReference>
<dbReference type="SUPFAM" id="SSF51556">
    <property type="entry name" value="Metallo-dependent hydrolases"/>
    <property type="match status" value="1"/>
</dbReference>
<feature type="binding site" evidence="2">
    <location>
        <position position="208"/>
    </location>
    <ligand>
        <name>a divalent metal cation</name>
        <dbReference type="ChEBI" id="CHEBI:60240"/>
        <label>1</label>
    </ligand>
</feature>
<name>A0A8W8MPC7_MAGGI</name>
<keyword evidence="2" id="KW-0479">Metal-binding</keyword>
<feature type="binding site" evidence="2">
    <location>
        <position position="154"/>
    </location>
    <ligand>
        <name>a divalent metal cation</name>
        <dbReference type="ChEBI" id="CHEBI:60240"/>
        <label>2</label>
    </ligand>
</feature>
<accession>A0A8W8MPC7</accession>
<protein>
    <submittedName>
        <fullName evidence="3">Uncharacterized protein</fullName>
    </submittedName>
</protein>
<proteinExistence type="inferred from homology"/>
<evidence type="ECO:0000313" key="4">
    <source>
        <dbReference type="Proteomes" id="UP000005408"/>
    </source>
</evidence>
<dbReference type="PIRSF" id="PIRSF005902">
    <property type="entry name" value="DNase_TatD"/>
    <property type="match status" value="1"/>
</dbReference>
<dbReference type="GO" id="GO:0046872">
    <property type="term" value="F:metal ion binding"/>
    <property type="evidence" value="ECO:0007669"/>
    <property type="project" value="UniProtKB-KW"/>
</dbReference>
<dbReference type="Gene3D" id="3.20.20.140">
    <property type="entry name" value="Metal-dependent hydrolases"/>
    <property type="match status" value="1"/>
</dbReference>
<dbReference type="GO" id="GO:0016788">
    <property type="term" value="F:hydrolase activity, acting on ester bonds"/>
    <property type="evidence" value="ECO:0007669"/>
    <property type="project" value="InterPro"/>
</dbReference>
<dbReference type="PANTHER" id="PTHR46363:SF1">
    <property type="entry name" value="DEOXYRIBONUCLEASE TATDN2-RELATED"/>
    <property type="match status" value="1"/>
</dbReference>
<dbReference type="EnsemblMetazoa" id="G33558.1">
    <property type="protein sequence ID" value="G33558.1:cds"/>
    <property type="gene ID" value="G33558"/>
</dbReference>
<dbReference type="AlphaFoldDB" id="A0A8W8MPC7"/>
<comment type="similarity">
    <text evidence="1">Belongs to the metallo-dependent hydrolases superfamily. TatD-type hydrolase family.</text>
</comment>